<accession>A0A545AE77</accession>
<dbReference type="GO" id="GO:0043565">
    <property type="term" value="F:sequence-specific DNA binding"/>
    <property type="evidence" value="ECO:0007669"/>
    <property type="project" value="InterPro"/>
</dbReference>
<dbReference type="Proteomes" id="UP000317982">
    <property type="component" value="Unassembled WGS sequence"/>
</dbReference>
<comment type="caution">
    <text evidence="5">The sequence shown here is derived from an EMBL/GenBank/DDBJ whole genome shotgun (WGS) entry which is preliminary data.</text>
</comment>
<reference evidence="5 6" key="1">
    <citation type="submission" date="2019-07" db="EMBL/GenBank/DDBJ databases">
        <title>Cryptosporangium phraense sp. nov., isolated from plant litter.</title>
        <authorList>
            <person name="Suriyachadkun C."/>
        </authorList>
    </citation>
    <scope>NUCLEOTIDE SEQUENCE [LARGE SCALE GENOMIC DNA]</scope>
    <source>
        <strain evidence="5 6">A-T 5661</strain>
    </source>
</reference>
<dbReference type="InterPro" id="IPR019888">
    <property type="entry name" value="Tscrpt_reg_AsnC-like"/>
</dbReference>
<evidence type="ECO:0000256" key="3">
    <source>
        <dbReference type="ARBA" id="ARBA00023163"/>
    </source>
</evidence>
<gene>
    <name evidence="5" type="ORF">FL583_38995</name>
</gene>
<dbReference type="Pfam" id="PF13404">
    <property type="entry name" value="HTH_AsnC-type"/>
    <property type="match status" value="1"/>
</dbReference>
<dbReference type="EMBL" id="VIRS01000063">
    <property type="protein sequence ID" value="TQS39641.1"/>
    <property type="molecule type" value="Genomic_DNA"/>
</dbReference>
<dbReference type="InterPro" id="IPR036388">
    <property type="entry name" value="WH-like_DNA-bd_sf"/>
</dbReference>
<dbReference type="PANTHER" id="PTHR30154:SF34">
    <property type="entry name" value="TRANSCRIPTIONAL REGULATOR AZLB"/>
    <property type="match status" value="1"/>
</dbReference>
<feature type="domain" description="HTH asnC-type" evidence="4">
    <location>
        <begin position="6"/>
        <end position="65"/>
    </location>
</feature>
<sequence length="158" mass="17137">MRGCFVDATDARLLIALSDDPRATTLALADRLGLSRNTVQSRLARLDGRLAGFERRITPDALGYPLAAHLTATVTQQRLDEVASSLAAIPEVLEVLGISGAEDLFIRVAARDADDLYRIAGQILATPGVERTETALVMRTLVDYRVRPLLDRAADPAR</sequence>
<dbReference type="InterPro" id="IPR036390">
    <property type="entry name" value="WH_DNA-bd_sf"/>
</dbReference>
<evidence type="ECO:0000256" key="2">
    <source>
        <dbReference type="ARBA" id="ARBA00023125"/>
    </source>
</evidence>
<dbReference type="InterPro" id="IPR011008">
    <property type="entry name" value="Dimeric_a/b-barrel"/>
</dbReference>
<dbReference type="SUPFAM" id="SSF46785">
    <property type="entry name" value="Winged helix' DNA-binding domain"/>
    <property type="match status" value="1"/>
</dbReference>
<organism evidence="5 6">
    <name type="scientific">Cryptosporangium phraense</name>
    <dbReference type="NCBI Taxonomy" id="2593070"/>
    <lineage>
        <taxon>Bacteria</taxon>
        <taxon>Bacillati</taxon>
        <taxon>Actinomycetota</taxon>
        <taxon>Actinomycetes</taxon>
        <taxon>Cryptosporangiales</taxon>
        <taxon>Cryptosporangiaceae</taxon>
        <taxon>Cryptosporangium</taxon>
    </lineage>
</organism>
<keyword evidence="3" id="KW-0804">Transcription</keyword>
<dbReference type="GO" id="GO:0043200">
    <property type="term" value="P:response to amino acid"/>
    <property type="evidence" value="ECO:0007669"/>
    <property type="project" value="TreeGrafter"/>
</dbReference>
<keyword evidence="6" id="KW-1185">Reference proteome</keyword>
<evidence type="ECO:0000259" key="4">
    <source>
        <dbReference type="PROSITE" id="PS50956"/>
    </source>
</evidence>
<dbReference type="Gene3D" id="3.30.70.920">
    <property type="match status" value="1"/>
</dbReference>
<dbReference type="PROSITE" id="PS50956">
    <property type="entry name" value="HTH_ASNC_2"/>
    <property type="match status" value="1"/>
</dbReference>
<evidence type="ECO:0000313" key="5">
    <source>
        <dbReference type="EMBL" id="TQS39641.1"/>
    </source>
</evidence>
<dbReference type="OrthoDB" id="9809462at2"/>
<dbReference type="AlphaFoldDB" id="A0A545AE77"/>
<dbReference type="InParanoid" id="A0A545AE77"/>
<dbReference type="Pfam" id="PF01037">
    <property type="entry name" value="AsnC_trans_reg"/>
    <property type="match status" value="1"/>
</dbReference>
<evidence type="ECO:0000256" key="1">
    <source>
        <dbReference type="ARBA" id="ARBA00023015"/>
    </source>
</evidence>
<dbReference type="InterPro" id="IPR000485">
    <property type="entry name" value="AsnC-type_HTH_dom"/>
</dbReference>
<evidence type="ECO:0000313" key="6">
    <source>
        <dbReference type="Proteomes" id="UP000317982"/>
    </source>
</evidence>
<dbReference type="Gene3D" id="1.10.10.10">
    <property type="entry name" value="Winged helix-like DNA-binding domain superfamily/Winged helix DNA-binding domain"/>
    <property type="match status" value="1"/>
</dbReference>
<dbReference type="GO" id="GO:0005829">
    <property type="term" value="C:cytosol"/>
    <property type="evidence" value="ECO:0007669"/>
    <property type="project" value="TreeGrafter"/>
</dbReference>
<dbReference type="InterPro" id="IPR019887">
    <property type="entry name" value="Tscrpt_reg_AsnC/Lrp_C"/>
</dbReference>
<keyword evidence="2" id="KW-0238">DNA-binding</keyword>
<dbReference type="SUPFAM" id="SSF54909">
    <property type="entry name" value="Dimeric alpha+beta barrel"/>
    <property type="match status" value="1"/>
</dbReference>
<dbReference type="PANTHER" id="PTHR30154">
    <property type="entry name" value="LEUCINE-RESPONSIVE REGULATORY PROTEIN"/>
    <property type="match status" value="1"/>
</dbReference>
<protein>
    <submittedName>
        <fullName evidence="5">Lrp/AsnC family transcriptional regulator</fullName>
    </submittedName>
</protein>
<proteinExistence type="predicted"/>
<name>A0A545AE77_9ACTN</name>
<keyword evidence="1" id="KW-0805">Transcription regulation</keyword>
<dbReference type="SMART" id="SM00344">
    <property type="entry name" value="HTH_ASNC"/>
    <property type="match status" value="1"/>
</dbReference>